<feature type="region of interest" description="Disordered" evidence="1">
    <location>
        <begin position="102"/>
        <end position="121"/>
    </location>
</feature>
<feature type="compositionally biased region" description="Basic and acidic residues" evidence="1">
    <location>
        <begin position="15"/>
        <end position="39"/>
    </location>
</feature>
<feature type="compositionally biased region" description="Polar residues" evidence="1">
    <location>
        <begin position="60"/>
        <end position="84"/>
    </location>
</feature>
<evidence type="ECO:0000313" key="3">
    <source>
        <dbReference type="Proteomes" id="UP000308652"/>
    </source>
</evidence>
<reference evidence="2 3" key="1">
    <citation type="journal article" date="2019" name="Nat. Ecol. Evol.">
        <title>Megaphylogeny resolves global patterns of mushroom evolution.</title>
        <authorList>
            <person name="Varga T."/>
            <person name="Krizsan K."/>
            <person name="Foldi C."/>
            <person name="Dima B."/>
            <person name="Sanchez-Garcia M."/>
            <person name="Sanchez-Ramirez S."/>
            <person name="Szollosi G.J."/>
            <person name="Szarkandi J.G."/>
            <person name="Papp V."/>
            <person name="Albert L."/>
            <person name="Andreopoulos W."/>
            <person name="Angelini C."/>
            <person name="Antonin V."/>
            <person name="Barry K.W."/>
            <person name="Bougher N.L."/>
            <person name="Buchanan P."/>
            <person name="Buyck B."/>
            <person name="Bense V."/>
            <person name="Catcheside P."/>
            <person name="Chovatia M."/>
            <person name="Cooper J."/>
            <person name="Damon W."/>
            <person name="Desjardin D."/>
            <person name="Finy P."/>
            <person name="Geml J."/>
            <person name="Haridas S."/>
            <person name="Hughes K."/>
            <person name="Justo A."/>
            <person name="Karasinski D."/>
            <person name="Kautmanova I."/>
            <person name="Kiss B."/>
            <person name="Kocsube S."/>
            <person name="Kotiranta H."/>
            <person name="LaButti K.M."/>
            <person name="Lechner B.E."/>
            <person name="Liimatainen K."/>
            <person name="Lipzen A."/>
            <person name="Lukacs Z."/>
            <person name="Mihaltcheva S."/>
            <person name="Morgado L.N."/>
            <person name="Niskanen T."/>
            <person name="Noordeloos M.E."/>
            <person name="Ohm R.A."/>
            <person name="Ortiz-Santana B."/>
            <person name="Ovrebo C."/>
            <person name="Racz N."/>
            <person name="Riley R."/>
            <person name="Savchenko A."/>
            <person name="Shiryaev A."/>
            <person name="Soop K."/>
            <person name="Spirin V."/>
            <person name="Szebenyi C."/>
            <person name="Tomsovsky M."/>
            <person name="Tulloss R.E."/>
            <person name="Uehling J."/>
            <person name="Grigoriev I.V."/>
            <person name="Vagvolgyi C."/>
            <person name="Papp T."/>
            <person name="Martin F.M."/>
            <person name="Miettinen O."/>
            <person name="Hibbett D.S."/>
            <person name="Nagy L.G."/>
        </authorList>
    </citation>
    <scope>NUCLEOTIDE SEQUENCE [LARGE SCALE GENOMIC DNA]</scope>
    <source>
        <strain evidence="2 3">CBS 166.37</strain>
    </source>
</reference>
<name>A0A5C3LJT6_9AGAR</name>
<dbReference type="Proteomes" id="UP000308652">
    <property type="component" value="Unassembled WGS sequence"/>
</dbReference>
<feature type="region of interest" description="Disordered" evidence="1">
    <location>
        <begin position="1"/>
        <end position="84"/>
    </location>
</feature>
<dbReference type="EMBL" id="ML213648">
    <property type="protein sequence ID" value="TFK33449.1"/>
    <property type="molecule type" value="Genomic_DNA"/>
</dbReference>
<organism evidence="2 3">
    <name type="scientific">Crucibulum laeve</name>
    <dbReference type="NCBI Taxonomy" id="68775"/>
    <lineage>
        <taxon>Eukaryota</taxon>
        <taxon>Fungi</taxon>
        <taxon>Dikarya</taxon>
        <taxon>Basidiomycota</taxon>
        <taxon>Agaricomycotina</taxon>
        <taxon>Agaricomycetes</taxon>
        <taxon>Agaricomycetidae</taxon>
        <taxon>Agaricales</taxon>
        <taxon>Agaricineae</taxon>
        <taxon>Nidulariaceae</taxon>
        <taxon>Crucibulum</taxon>
    </lineage>
</organism>
<keyword evidence="3" id="KW-1185">Reference proteome</keyword>
<sequence>MSPTFGHRYPAHVASRREATQRLQWHPRDSSEGSKDRRPSPHSATSFSPSPTLPFTPQTYHPSTQSYSSAWTSGDTNVISSPTLHTMSSQAGMSYDIPYHSVSRPLSSPEEFTDVEEFGDA</sequence>
<proteinExistence type="predicted"/>
<evidence type="ECO:0000313" key="2">
    <source>
        <dbReference type="EMBL" id="TFK33449.1"/>
    </source>
</evidence>
<feature type="compositionally biased region" description="Low complexity" evidence="1">
    <location>
        <begin position="43"/>
        <end position="59"/>
    </location>
</feature>
<gene>
    <name evidence="2" type="ORF">BDQ12DRAFT_691122</name>
</gene>
<dbReference type="AlphaFoldDB" id="A0A5C3LJT6"/>
<feature type="compositionally biased region" description="Acidic residues" evidence="1">
    <location>
        <begin position="111"/>
        <end position="121"/>
    </location>
</feature>
<accession>A0A5C3LJT6</accession>
<protein>
    <submittedName>
        <fullName evidence="2">Uncharacterized protein</fullName>
    </submittedName>
</protein>
<evidence type="ECO:0000256" key="1">
    <source>
        <dbReference type="SAM" id="MobiDB-lite"/>
    </source>
</evidence>